<dbReference type="InterPro" id="IPR036390">
    <property type="entry name" value="WH_DNA-bd_sf"/>
</dbReference>
<dbReference type="SUPFAM" id="SSF46785">
    <property type="entry name" value="Winged helix' DNA-binding domain"/>
    <property type="match status" value="1"/>
</dbReference>
<evidence type="ECO:0000313" key="1">
    <source>
        <dbReference type="EMBL" id="GAG86448.1"/>
    </source>
</evidence>
<comment type="caution">
    <text evidence="1">The sequence shown here is derived from an EMBL/GenBank/DDBJ whole genome shotgun (WGS) entry which is preliminary data.</text>
</comment>
<dbReference type="Gene3D" id="1.10.10.10">
    <property type="entry name" value="Winged helix-like DNA-binding domain superfamily/Winged helix DNA-binding domain"/>
    <property type="match status" value="1"/>
</dbReference>
<organism evidence="1">
    <name type="scientific">marine sediment metagenome</name>
    <dbReference type="NCBI Taxonomy" id="412755"/>
    <lineage>
        <taxon>unclassified sequences</taxon>
        <taxon>metagenomes</taxon>
        <taxon>ecological metagenomes</taxon>
    </lineage>
</organism>
<dbReference type="AlphaFoldDB" id="X1BQN2"/>
<reference evidence="1" key="1">
    <citation type="journal article" date="2014" name="Front. Microbiol.">
        <title>High frequency of phylogenetically diverse reductive dehalogenase-homologous genes in deep subseafloor sedimentary metagenomes.</title>
        <authorList>
            <person name="Kawai M."/>
            <person name="Futagami T."/>
            <person name="Toyoda A."/>
            <person name="Takaki Y."/>
            <person name="Nishi S."/>
            <person name="Hori S."/>
            <person name="Arai W."/>
            <person name="Tsubouchi T."/>
            <person name="Morono Y."/>
            <person name="Uchiyama I."/>
            <person name="Ito T."/>
            <person name="Fujiyama A."/>
            <person name="Inagaki F."/>
            <person name="Takami H."/>
        </authorList>
    </citation>
    <scope>NUCLEOTIDE SEQUENCE</scope>
    <source>
        <strain evidence="1">Expedition CK06-06</strain>
    </source>
</reference>
<feature type="non-terminal residue" evidence="1">
    <location>
        <position position="95"/>
    </location>
</feature>
<name>X1BQN2_9ZZZZ</name>
<sequence>MISDELRKDFLTIIGKTYNQYGYPEYCGWVEGLLHLEQREWSQKVISERLSELFPASKYPTSVPSISRALKILEEYGVVEKSGSRKIGYKYRIAS</sequence>
<dbReference type="EMBL" id="BART01011544">
    <property type="protein sequence ID" value="GAG86448.1"/>
    <property type="molecule type" value="Genomic_DNA"/>
</dbReference>
<protein>
    <submittedName>
        <fullName evidence="1">Uncharacterized protein</fullName>
    </submittedName>
</protein>
<accession>X1BQN2</accession>
<proteinExistence type="predicted"/>
<gene>
    <name evidence="1" type="ORF">S01H4_24544</name>
</gene>
<dbReference type="InterPro" id="IPR036388">
    <property type="entry name" value="WH-like_DNA-bd_sf"/>
</dbReference>